<dbReference type="Gene3D" id="1.20.1250.20">
    <property type="entry name" value="MFS general substrate transporter like domains"/>
    <property type="match status" value="2"/>
</dbReference>
<dbReference type="AlphaFoldDB" id="A0A2W5MQU3"/>
<evidence type="ECO:0000256" key="2">
    <source>
        <dbReference type="ARBA" id="ARBA00022989"/>
    </source>
</evidence>
<comment type="caution">
    <text evidence="6">The sequence shown here is derived from an EMBL/GenBank/DDBJ whole genome shotgun (WGS) entry which is preliminary data.</text>
</comment>
<dbReference type="InterPro" id="IPR036259">
    <property type="entry name" value="MFS_trans_sf"/>
</dbReference>
<keyword evidence="3 4" id="KW-0472">Membrane</keyword>
<feature type="transmembrane region" description="Helical" evidence="4">
    <location>
        <begin position="129"/>
        <end position="153"/>
    </location>
</feature>
<keyword evidence="2 4" id="KW-1133">Transmembrane helix</keyword>
<evidence type="ECO:0000313" key="6">
    <source>
        <dbReference type="EMBL" id="PZQ15990.1"/>
    </source>
</evidence>
<feature type="domain" description="Major facilitator superfamily (MFS) profile" evidence="5">
    <location>
        <begin position="3"/>
        <end position="384"/>
    </location>
</feature>
<feature type="transmembrane region" description="Helical" evidence="4">
    <location>
        <begin position="7"/>
        <end position="31"/>
    </location>
</feature>
<dbReference type="Pfam" id="PF07690">
    <property type="entry name" value="MFS_1"/>
    <property type="match status" value="1"/>
</dbReference>
<accession>A0A2W5MQU3</accession>
<feature type="transmembrane region" description="Helical" evidence="4">
    <location>
        <begin position="205"/>
        <end position="228"/>
    </location>
</feature>
<dbReference type="InterPro" id="IPR011701">
    <property type="entry name" value="MFS"/>
</dbReference>
<dbReference type="PROSITE" id="PS50850">
    <property type="entry name" value="MFS"/>
    <property type="match status" value="1"/>
</dbReference>
<gene>
    <name evidence="6" type="ORF">DI565_09280</name>
</gene>
<feature type="transmembrane region" description="Helical" evidence="4">
    <location>
        <begin position="69"/>
        <end position="87"/>
    </location>
</feature>
<protein>
    <recommendedName>
        <fullName evidence="5">Major facilitator superfamily (MFS) profile domain-containing protein</fullName>
    </recommendedName>
</protein>
<dbReference type="GO" id="GO:0022857">
    <property type="term" value="F:transmembrane transporter activity"/>
    <property type="evidence" value="ECO:0007669"/>
    <property type="project" value="InterPro"/>
</dbReference>
<evidence type="ECO:0000256" key="3">
    <source>
        <dbReference type="ARBA" id="ARBA00023136"/>
    </source>
</evidence>
<proteinExistence type="predicted"/>
<feature type="transmembrane region" description="Helical" evidence="4">
    <location>
        <begin position="93"/>
        <end position="117"/>
    </location>
</feature>
<feature type="transmembrane region" description="Helical" evidence="4">
    <location>
        <begin position="295"/>
        <end position="317"/>
    </location>
</feature>
<evidence type="ECO:0000313" key="7">
    <source>
        <dbReference type="Proteomes" id="UP000249577"/>
    </source>
</evidence>
<dbReference type="PANTHER" id="PTHR11360:SF284">
    <property type="entry name" value="EG:103B4.3 PROTEIN-RELATED"/>
    <property type="match status" value="1"/>
</dbReference>
<dbReference type="InterPro" id="IPR020846">
    <property type="entry name" value="MFS_dom"/>
</dbReference>
<organism evidence="6 7">
    <name type="scientific">Ancylobacter novellus</name>
    <name type="common">Thiobacillus novellus</name>
    <dbReference type="NCBI Taxonomy" id="921"/>
    <lineage>
        <taxon>Bacteria</taxon>
        <taxon>Pseudomonadati</taxon>
        <taxon>Pseudomonadota</taxon>
        <taxon>Alphaproteobacteria</taxon>
        <taxon>Hyphomicrobiales</taxon>
        <taxon>Xanthobacteraceae</taxon>
        <taxon>Ancylobacter</taxon>
    </lineage>
</organism>
<dbReference type="PANTHER" id="PTHR11360">
    <property type="entry name" value="MONOCARBOXYLATE TRANSPORTER"/>
    <property type="match status" value="1"/>
</dbReference>
<reference evidence="6 7" key="1">
    <citation type="submission" date="2017-08" db="EMBL/GenBank/DDBJ databases">
        <title>Infants hospitalized years apart are colonized by the same room-sourced microbial strains.</title>
        <authorList>
            <person name="Brooks B."/>
            <person name="Olm M.R."/>
            <person name="Firek B.A."/>
            <person name="Baker R."/>
            <person name="Thomas B.C."/>
            <person name="Morowitz M.J."/>
            <person name="Banfield J.F."/>
        </authorList>
    </citation>
    <scope>NUCLEOTIDE SEQUENCE [LARGE SCALE GENOMIC DNA]</scope>
    <source>
        <strain evidence="6">S2_005_003_R2_43</strain>
    </source>
</reference>
<evidence type="ECO:0000256" key="1">
    <source>
        <dbReference type="ARBA" id="ARBA00022692"/>
    </source>
</evidence>
<dbReference type="SUPFAM" id="SSF103473">
    <property type="entry name" value="MFS general substrate transporter"/>
    <property type="match status" value="1"/>
</dbReference>
<dbReference type="EMBL" id="QFPN01000004">
    <property type="protein sequence ID" value="PZQ15990.1"/>
    <property type="molecule type" value="Genomic_DNA"/>
</dbReference>
<evidence type="ECO:0000259" key="5">
    <source>
        <dbReference type="PROSITE" id="PS50850"/>
    </source>
</evidence>
<sequence>MRTNAKAFLAAVTTMLAMGIIYLWGVFLLGLEQELQLSRATVSIVSSLALVSFTLAMSAHGRILNAIPLQAYVALTFGLAAGGHLLFGLAPTYVTLLVGYGVMFGAGAGFGYGLALALATRTGDASRSLVIGVIAAVFALSGVLLALAAPILFVGQTTAAAFAKIGFALLVAGVLVATLLAGAPGFETGSAAAASRREDRLFSSLFVKISVAFFVFNYVGLMLVAHGVGMLDAAGLSRETASLGPVALNLSYIIGSLAGGRIAEALSARVLLVAVNALAALGVLLLLGASSVVALVGGIALIGFVFGSAAAFTPVLVGRFWGVERINRVYGLMMFGYGAAGILAPWASAALFSVAGDYTLALWLALAICVAGGALSTTLAAAHRNRSALA</sequence>
<feature type="transmembrane region" description="Helical" evidence="4">
    <location>
        <begin position="360"/>
        <end position="382"/>
    </location>
</feature>
<feature type="transmembrane region" description="Helical" evidence="4">
    <location>
        <begin position="165"/>
        <end position="184"/>
    </location>
</feature>
<dbReference type="InterPro" id="IPR050327">
    <property type="entry name" value="Proton-linked_MCT"/>
</dbReference>
<feature type="transmembrane region" description="Helical" evidence="4">
    <location>
        <begin position="329"/>
        <end position="354"/>
    </location>
</feature>
<evidence type="ECO:0000256" key="4">
    <source>
        <dbReference type="SAM" id="Phobius"/>
    </source>
</evidence>
<feature type="transmembrane region" description="Helical" evidence="4">
    <location>
        <begin position="37"/>
        <end position="57"/>
    </location>
</feature>
<feature type="transmembrane region" description="Helical" evidence="4">
    <location>
        <begin position="240"/>
        <end position="258"/>
    </location>
</feature>
<keyword evidence="1 4" id="KW-0812">Transmembrane</keyword>
<name>A0A2W5MQU3_ANCNO</name>
<feature type="transmembrane region" description="Helical" evidence="4">
    <location>
        <begin position="270"/>
        <end position="289"/>
    </location>
</feature>
<dbReference type="Proteomes" id="UP000249577">
    <property type="component" value="Unassembled WGS sequence"/>
</dbReference>